<evidence type="ECO:0000256" key="1">
    <source>
        <dbReference type="ARBA" id="ARBA00004651"/>
    </source>
</evidence>
<dbReference type="InterPro" id="IPR045621">
    <property type="entry name" value="BPD_transp_1_N"/>
</dbReference>
<evidence type="ECO:0000256" key="5">
    <source>
        <dbReference type="ARBA" id="ARBA00022989"/>
    </source>
</evidence>
<reference evidence="9 10" key="1">
    <citation type="journal article" date="2013" name="Int. J. Syst. Evol. Microbiol.">
        <title>Tumebacillus flagellatus sp. nov., an alpha-amylase/pullulanase-producing bacterium isolated from cassava wastewater.</title>
        <authorList>
            <person name="Wang Q."/>
            <person name="Xie N."/>
            <person name="Qin Y."/>
            <person name="Shen N."/>
            <person name="Zhu J."/>
            <person name="Mi H."/>
            <person name="Huang R."/>
        </authorList>
    </citation>
    <scope>NUCLEOTIDE SEQUENCE [LARGE SCALE GENOMIC DNA]</scope>
    <source>
        <strain evidence="9 10">GST4</strain>
    </source>
</reference>
<dbReference type="PANTHER" id="PTHR43163:SF6">
    <property type="entry name" value="DIPEPTIDE TRANSPORT SYSTEM PERMEASE PROTEIN DPPB-RELATED"/>
    <property type="match status" value="1"/>
</dbReference>
<evidence type="ECO:0000256" key="2">
    <source>
        <dbReference type="ARBA" id="ARBA00022448"/>
    </source>
</evidence>
<keyword evidence="5 7" id="KW-1133">Transmembrane helix</keyword>
<dbReference type="AlphaFoldDB" id="A0A074M7W2"/>
<evidence type="ECO:0000256" key="4">
    <source>
        <dbReference type="ARBA" id="ARBA00022692"/>
    </source>
</evidence>
<feature type="transmembrane region" description="Helical" evidence="7">
    <location>
        <begin position="273"/>
        <end position="298"/>
    </location>
</feature>
<dbReference type="eggNOG" id="COG0601">
    <property type="taxonomic scope" value="Bacteria"/>
</dbReference>
<dbReference type="Pfam" id="PF00528">
    <property type="entry name" value="BPD_transp_1"/>
    <property type="match status" value="1"/>
</dbReference>
<comment type="subcellular location">
    <subcellularLocation>
        <location evidence="1 7">Cell membrane</location>
        <topology evidence="1 7">Multi-pass membrane protein</topology>
    </subcellularLocation>
</comment>
<keyword evidence="4 7" id="KW-0812">Transmembrane</keyword>
<sequence length="309" mass="34034">MLRFILRRLIYGIITLWVLITLTFILMHNLPGDPFANSQKLSPEAKATLMKTYGLDQPIWVQYGSYLKKIATFDFGVSFNYPTRSVNDVLKQTFPTSAELGMYAIIIAVIIGLTLGIVAALNHNKGWDYVAMLTAIIGVSAPAFVIGPLLSYFIGVKLGWLPPALWKSPEYKILPTITLAFGTLATMARMMRTSMLDVVSQDYVKTAKSKGLSRFAVVVKHTIRNAMLPIITILGVALVNITTGAFVVEQIFAVPGMGKFFVQSISTNDYTMIMGMTIFYAALLIVAIMVTDVMYGVVDPRIRLAKGGK</sequence>
<dbReference type="EMBL" id="JMIR01000028">
    <property type="protein sequence ID" value="KEO82062.1"/>
    <property type="molecule type" value="Genomic_DNA"/>
</dbReference>
<proteinExistence type="inferred from homology"/>
<gene>
    <name evidence="9" type="ORF">EL26_17280</name>
</gene>
<evidence type="ECO:0000313" key="9">
    <source>
        <dbReference type="EMBL" id="KEO82062.1"/>
    </source>
</evidence>
<protein>
    <submittedName>
        <fullName evidence="9">Peptide ABC transporter permease</fullName>
    </submittedName>
</protein>
<evidence type="ECO:0000256" key="6">
    <source>
        <dbReference type="ARBA" id="ARBA00023136"/>
    </source>
</evidence>
<comment type="similarity">
    <text evidence="7">Belongs to the binding-protein-dependent transport system permease family.</text>
</comment>
<evidence type="ECO:0000313" key="10">
    <source>
        <dbReference type="Proteomes" id="UP000027931"/>
    </source>
</evidence>
<feature type="transmembrane region" description="Helical" evidence="7">
    <location>
        <begin position="9"/>
        <end position="27"/>
    </location>
</feature>
<dbReference type="Gene3D" id="1.10.3720.10">
    <property type="entry name" value="MetI-like"/>
    <property type="match status" value="1"/>
</dbReference>
<dbReference type="PROSITE" id="PS50928">
    <property type="entry name" value="ABC_TM1"/>
    <property type="match status" value="1"/>
</dbReference>
<evidence type="ECO:0000256" key="7">
    <source>
        <dbReference type="RuleBase" id="RU363032"/>
    </source>
</evidence>
<feature type="transmembrane region" description="Helical" evidence="7">
    <location>
        <begin position="230"/>
        <end position="253"/>
    </location>
</feature>
<dbReference type="GO" id="GO:0055085">
    <property type="term" value="P:transmembrane transport"/>
    <property type="evidence" value="ECO:0007669"/>
    <property type="project" value="InterPro"/>
</dbReference>
<evidence type="ECO:0000259" key="8">
    <source>
        <dbReference type="PROSITE" id="PS50928"/>
    </source>
</evidence>
<feature type="transmembrane region" description="Helical" evidence="7">
    <location>
        <begin position="100"/>
        <end position="122"/>
    </location>
</feature>
<dbReference type="STRING" id="1157490.EL26_17280"/>
<dbReference type="InterPro" id="IPR000515">
    <property type="entry name" value="MetI-like"/>
</dbReference>
<keyword evidence="10" id="KW-1185">Reference proteome</keyword>
<dbReference type="CDD" id="cd06261">
    <property type="entry name" value="TM_PBP2"/>
    <property type="match status" value="1"/>
</dbReference>
<name>A0A074M7W2_9BACL</name>
<organism evidence="9 10">
    <name type="scientific">Tumebacillus flagellatus</name>
    <dbReference type="NCBI Taxonomy" id="1157490"/>
    <lineage>
        <taxon>Bacteria</taxon>
        <taxon>Bacillati</taxon>
        <taxon>Bacillota</taxon>
        <taxon>Bacilli</taxon>
        <taxon>Bacillales</taxon>
        <taxon>Alicyclobacillaceae</taxon>
        <taxon>Tumebacillus</taxon>
    </lineage>
</organism>
<dbReference type="GO" id="GO:0005886">
    <property type="term" value="C:plasma membrane"/>
    <property type="evidence" value="ECO:0007669"/>
    <property type="project" value="UniProtKB-SubCell"/>
</dbReference>
<dbReference type="RefSeq" id="WP_038091335.1">
    <property type="nucleotide sequence ID" value="NZ_JMIR01000028.1"/>
</dbReference>
<feature type="domain" description="ABC transmembrane type-1" evidence="8">
    <location>
        <begin position="94"/>
        <end position="295"/>
    </location>
</feature>
<accession>A0A074M7W2</accession>
<dbReference type="OrthoDB" id="2803660at2"/>
<dbReference type="InterPro" id="IPR035906">
    <property type="entry name" value="MetI-like_sf"/>
</dbReference>
<dbReference type="Pfam" id="PF19300">
    <property type="entry name" value="BPD_transp_1_N"/>
    <property type="match status" value="1"/>
</dbReference>
<keyword evidence="3" id="KW-1003">Cell membrane</keyword>
<dbReference type="PANTHER" id="PTHR43163">
    <property type="entry name" value="DIPEPTIDE TRANSPORT SYSTEM PERMEASE PROTEIN DPPB-RELATED"/>
    <property type="match status" value="1"/>
</dbReference>
<keyword evidence="2 7" id="KW-0813">Transport</keyword>
<evidence type="ECO:0000256" key="3">
    <source>
        <dbReference type="ARBA" id="ARBA00022475"/>
    </source>
</evidence>
<dbReference type="SUPFAM" id="SSF161098">
    <property type="entry name" value="MetI-like"/>
    <property type="match status" value="1"/>
</dbReference>
<keyword evidence="6 7" id="KW-0472">Membrane</keyword>
<comment type="caution">
    <text evidence="9">The sequence shown here is derived from an EMBL/GenBank/DDBJ whole genome shotgun (WGS) entry which is preliminary data.</text>
</comment>
<dbReference type="Proteomes" id="UP000027931">
    <property type="component" value="Unassembled WGS sequence"/>
</dbReference>
<feature type="transmembrane region" description="Helical" evidence="7">
    <location>
        <begin position="173"/>
        <end position="191"/>
    </location>
</feature>
<feature type="transmembrane region" description="Helical" evidence="7">
    <location>
        <begin position="129"/>
        <end position="153"/>
    </location>
</feature>